<feature type="transmembrane region" description="Helical" evidence="1">
    <location>
        <begin position="145"/>
        <end position="169"/>
    </location>
</feature>
<organism evidence="2 3">
    <name type="scientific">Hoyosella subflava (strain DSM 45089 / JCM 17490 / NBRC 109087 / DQS3-9A1)</name>
    <name type="common">Amycolicicoccus subflavus</name>
    <dbReference type="NCBI Taxonomy" id="443218"/>
    <lineage>
        <taxon>Bacteria</taxon>
        <taxon>Bacillati</taxon>
        <taxon>Actinomycetota</taxon>
        <taxon>Actinomycetes</taxon>
        <taxon>Mycobacteriales</taxon>
        <taxon>Hoyosellaceae</taxon>
        <taxon>Hoyosella</taxon>
    </lineage>
</organism>
<keyword evidence="3" id="KW-1185">Reference proteome</keyword>
<dbReference type="OrthoDB" id="3209791at2"/>
<feature type="transmembrane region" description="Helical" evidence="1">
    <location>
        <begin position="176"/>
        <end position="197"/>
    </location>
</feature>
<sequence length="241" mass="26259">MTTITLTRTSANQRILRSMHLHTATLPQLVLWIAAILSAIFVVQYAIILAISDPSAEINTSTPIVLSIFLFVFGVQALAQTLPFALSLGLTRRAFFHSTLLYLAVLSLILSLATGFMAFLEEVTGGWGQEFTFFRVPAMVPVAPIAQWTLVPLVIMTGGVLGMFFGAVYQRWNTTGVWSVALTLVLLGGLVTVVTIWQGWWPTIWQWLNDIPLETSVLAGPALVALTAGIAAYAITRRSPV</sequence>
<protein>
    <submittedName>
        <fullName evidence="2">Possible ABC transporter permease</fullName>
    </submittedName>
</protein>
<name>F6EIY8_HOYSD</name>
<accession>F6EIY8</accession>
<keyword evidence="1" id="KW-0472">Membrane</keyword>
<feature type="transmembrane region" description="Helical" evidence="1">
    <location>
        <begin position="217"/>
        <end position="236"/>
    </location>
</feature>
<reference evidence="2 3" key="1">
    <citation type="journal article" date="2011" name="J. Bacteriol.">
        <title>Complete genome sequence of Amycolicicoccus subflavus DQS3-9A1T, an actinomycete isolated from crude oil-polluted soil.</title>
        <authorList>
            <person name="Cai M."/>
            <person name="Chen W.M."/>
            <person name="Nie Y."/>
            <person name="Chi C.Q."/>
            <person name="Wang Y.N."/>
            <person name="Tang Y.Q."/>
            <person name="Li G.Y."/>
            <person name="Wu X.L."/>
        </authorList>
    </citation>
    <scope>NUCLEOTIDE SEQUENCE [LARGE SCALE GENOMIC DNA]</scope>
    <source>
        <strain evidence="3">DSM 45089 / DQS3-9A1</strain>
    </source>
</reference>
<feature type="transmembrane region" description="Helical" evidence="1">
    <location>
        <begin position="29"/>
        <end position="52"/>
    </location>
</feature>
<proteinExistence type="predicted"/>
<dbReference type="EMBL" id="CP002786">
    <property type="protein sequence ID" value="AEF40049.1"/>
    <property type="molecule type" value="Genomic_DNA"/>
</dbReference>
<dbReference type="KEGG" id="asd:AS9A_1600"/>
<feature type="transmembrane region" description="Helical" evidence="1">
    <location>
        <begin position="64"/>
        <end position="88"/>
    </location>
</feature>
<evidence type="ECO:0000313" key="3">
    <source>
        <dbReference type="Proteomes" id="UP000009235"/>
    </source>
</evidence>
<dbReference type="HOGENOM" id="CLU_104659_0_0_11"/>
<dbReference type="RefSeq" id="WP_013806398.1">
    <property type="nucleotide sequence ID" value="NC_015564.1"/>
</dbReference>
<evidence type="ECO:0000256" key="1">
    <source>
        <dbReference type="SAM" id="Phobius"/>
    </source>
</evidence>
<dbReference type="AlphaFoldDB" id="F6EIY8"/>
<keyword evidence="1" id="KW-1133">Transmembrane helix</keyword>
<feature type="transmembrane region" description="Helical" evidence="1">
    <location>
        <begin position="100"/>
        <end position="120"/>
    </location>
</feature>
<dbReference type="STRING" id="443218.AS9A_1600"/>
<dbReference type="eggNOG" id="ENOG5032S7F">
    <property type="taxonomic scope" value="Bacteria"/>
</dbReference>
<dbReference type="Proteomes" id="UP000009235">
    <property type="component" value="Chromosome"/>
</dbReference>
<evidence type="ECO:0000313" key="2">
    <source>
        <dbReference type="EMBL" id="AEF40049.1"/>
    </source>
</evidence>
<keyword evidence="1" id="KW-0812">Transmembrane</keyword>
<gene>
    <name evidence="2" type="ordered locus">AS9A_1600</name>
</gene>